<keyword evidence="2" id="KW-0732">Signal</keyword>
<gene>
    <name evidence="4" type="ORF">HanXRQr2_Chr11g0518791</name>
</gene>
<dbReference type="Pfam" id="PF14714">
    <property type="entry name" value="KH_dom-like"/>
    <property type="match status" value="1"/>
</dbReference>
<evidence type="ECO:0000259" key="3">
    <source>
        <dbReference type="Pfam" id="PF14714"/>
    </source>
</evidence>
<evidence type="ECO:0000256" key="2">
    <source>
        <dbReference type="SAM" id="SignalP"/>
    </source>
</evidence>
<dbReference type="AlphaFoldDB" id="A0A9K3N263"/>
<keyword evidence="5" id="KW-1185">Reference proteome</keyword>
<evidence type="ECO:0000313" key="4">
    <source>
        <dbReference type="EMBL" id="KAF5784371.1"/>
    </source>
</evidence>
<name>A0A9K3N263_HELAN</name>
<dbReference type="Gene3D" id="3.30.300.20">
    <property type="match status" value="1"/>
</dbReference>
<dbReference type="PANTHER" id="PTHR43834">
    <property type="entry name" value="GTPASE DER"/>
    <property type="match status" value="1"/>
</dbReference>
<reference evidence="4" key="1">
    <citation type="journal article" date="2017" name="Nature">
        <title>The sunflower genome provides insights into oil metabolism, flowering and Asterid evolution.</title>
        <authorList>
            <person name="Badouin H."/>
            <person name="Gouzy J."/>
            <person name="Grassa C.J."/>
            <person name="Murat F."/>
            <person name="Staton S.E."/>
            <person name="Cottret L."/>
            <person name="Lelandais-Briere C."/>
            <person name="Owens G.L."/>
            <person name="Carrere S."/>
            <person name="Mayjonade B."/>
            <person name="Legrand L."/>
            <person name="Gill N."/>
            <person name="Kane N.C."/>
            <person name="Bowers J.E."/>
            <person name="Hubner S."/>
            <person name="Bellec A."/>
            <person name="Berard A."/>
            <person name="Berges H."/>
            <person name="Blanchet N."/>
            <person name="Boniface M.C."/>
            <person name="Brunel D."/>
            <person name="Catrice O."/>
            <person name="Chaidir N."/>
            <person name="Claudel C."/>
            <person name="Donnadieu C."/>
            <person name="Faraut T."/>
            <person name="Fievet G."/>
            <person name="Helmstetter N."/>
            <person name="King M."/>
            <person name="Knapp S.J."/>
            <person name="Lai Z."/>
            <person name="Le Paslier M.C."/>
            <person name="Lippi Y."/>
            <person name="Lorenzon L."/>
            <person name="Mandel J.R."/>
            <person name="Marage G."/>
            <person name="Marchand G."/>
            <person name="Marquand E."/>
            <person name="Bret-Mestries E."/>
            <person name="Morien E."/>
            <person name="Nambeesan S."/>
            <person name="Nguyen T."/>
            <person name="Pegot-Espagnet P."/>
            <person name="Pouilly N."/>
            <person name="Raftis F."/>
            <person name="Sallet E."/>
            <person name="Schiex T."/>
            <person name="Thomas J."/>
            <person name="Vandecasteele C."/>
            <person name="Vares D."/>
            <person name="Vear F."/>
            <person name="Vautrin S."/>
            <person name="Crespi M."/>
            <person name="Mangin B."/>
            <person name="Burke J.M."/>
            <person name="Salse J."/>
            <person name="Munos S."/>
            <person name="Vincourt P."/>
            <person name="Rieseberg L.H."/>
            <person name="Langlade N.B."/>
        </authorList>
    </citation>
    <scope>NUCLEOTIDE SEQUENCE</scope>
    <source>
        <tissue evidence="4">Leaves</tissue>
    </source>
</reference>
<accession>A0A9K3N263</accession>
<feature type="chain" id="PRO_5039906467" evidence="2">
    <location>
        <begin position="17"/>
        <end position="203"/>
    </location>
</feature>
<sequence length="203" mass="23125">MYVLLVTGIPVVFLSALEGKCRIDVMQQVIETYKKWCLRLSTARLNRWLRKVMSRHSWKDVAGQPKVKYFTQVKARPPTFVAFVSGKTRLLDTDLRFLTRSLKEDFDTMGGIPVRILHRAVVKNTPGSNNNSKTKKYAGKRAAGETSDKRITQQSTPLKICWFGCTLHVVTILIYYSYIGYRSPCEISVQNIGLCTDIISDIE</sequence>
<dbReference type="InterPro" id="IPR015946">
    <property type="entry name" value="KH_dom-like_a/b"/>
</dbReference>
<dbReference type="InterPro" id="IPR032859">
    <property type="entry name" value="KH_dom-like"/>
</dbReference>
<organism evidence="4 5">
    <name type="scientific">Helianthus annuus</name>
    <name type="common">Common sunflower</name>
    <dbReference type="NCBI Taxonomy" id="4232"/>
    <lineage>
        <taxon>Eukaryota</taxon>
        <taxon>Viridiplantae</taxon>
        <taxon>Streptophyta</taxon>
        <taxon>Embryophyta</taxon>
        <taxon>Tracheophyta</taxon>
        <taxon>Spermatophyta</taxon>
        <taxon>Magnoliopsida</taxon>
        <taxon>eudicotyledons</taxon>
        <taxon>Gunneridae</taxon>
        <taxon>Pentapetalae</taxon>
        <taxon>asterids</taxon>
        <taxon>campanulids</taxon>
        <taxon>Asterales</taxon>
        <taxon>Asteraceae</taxon>
        <taxon>Asteroideae</taxon>
        <taxon>Heliantheae alliance</taxon>
        <taxon>Heliantheae</taxon>
        <taxon>Helianthus</taxon>
    </lineage>
</organism>
<feature type="signal peptide" evidence="2">
    <location>
        <begin position="1"/>
        <end position="16"/>
    </location>
</feature>
<comment type="caution">
    <text evidence="4">The sequence shown here is derived from an EMBL/GenBank/DDBJ whole genome shotgun (WGS) entry which is preliminary data.</text>
</comment>
<reference evidence="4" key="2">
    <citation type="submission" date="2020-06" db="EMBL/GenBank/DDBJ databases">
        <title>Helianthus annuus Genome sequencing and assembly Release 2.</title>
        <authorList>
            <person name="Gouzy J."/>
            <person name="Langlade N."/>
            <person name="Munos S."/>
        </authorList>
    </citation>
    <scope>NUCLEOTIDE SEQUENCE</scope>
    <source>
        <tissue evidence="4">Leaves</tissue>
    </source>
</reference>
<dbReference type="PANTHER" id="PTHR43834:SF6">
    <property type="entry name" value="GTPASE DER"/>
    <property type="match status" value="1"/>
</dbReference>
<dbReference type="EMBL" id="MNCJ02000326">
    <property type="protein sequence ID" value="KAF5784371.1"/>
    <property type="molecule type" value="Genomic_DNA"/>
</dbReference>
<proteinExistence type="predicted"/>
<feature type="region of interest" description="Disordered" evidence="1">
    <location>
        <begin position="125"/>
        <end position="149"/>
    </location>
</feature>
<feature type="domain" description="GTPase Der C-terminal KH-domain-like" evidence="3">
    <location>
        <begin position="39"/>
        <end position="119"/>
    </location>
</feature>
<dbReference type="Proteomes" id="UP000215914">
    <property type="component" value="Unassembled WGS sequence"/>
</dbReference>
<evidence type="ECO:0000256" key="1">
    <source>
        <dbReference type="SAM" id="MobiDB-lite"/>
    </source>
</evidence>
<evidence type="ECO:0000313" key="5">
    <source>
        <dbReference type="Proteomes" id="UP000215914"/>
    </source>
</evidence>
<dbReference type="Gramene" id="mRNA:HanXRQr2_Chr11g0518791">
    <property type="protein sequence ID" value="mRNA:HanXRQr2_Chr11g0518791"/>
    <property type="gene ID" value="HanXRQr2_Chr11g0518791"/>
</dbReference>
<protein>
    <submittedName>
        <fullName evidence="4">K domain-like, alpha/beta, GTPase Der KH-domain-containing protein</fullName>
    </submittedName>
</protein>